<protein>
    <submittedName>
        <fullName evidence="6">LLM class F420-dependent oxidoreductase</fullName>
    </submittedName>
</protein>
<dbReference type="Proteomes" id="UP000256486">
    <property type="component" value="Unassembled WGS sequence"/>
</dbReference>
<keyword evidence="2" id="KW-0288">FMN</keyword>
<keyword evidence="1" id="KW-0285">Flavoprotein</keyword>
<dbReference type="EMBL" id="NBWZ01000001">
    <property type="protein sequence ID" value="RFA08537.1"/>
    <property type="molecule type" value="Genomic_DNA"/>
</dbReference>
<dbReference type="PANTHER" id="PTHR42847">
    <property type="entry name" value="ALKANESULFONATE MONOOXYGENASE"/>
    <property type="match status" value="1"/>
</dbReference>
<evidence type="ECO:0000256" key="4">
    <source>
        <dbReference type="ARBA" id="ARBA00023033"/>
    </source>
</evidence>
<evidence type="ECO:0000256" key="2">
    <source>
        <dbReference type="ARBA" id="ARBA00022643"/>
    </source>
</evidence>
<comment type="caution">
    <text evidence="6">The sequence shown here is derived from an EMBL/GenBank/DDBJ whole genome shotgun (WGS) entry which is preliminary data.</text>
</comment>
<name>A0A3E0VI48_9MICO</name>
<dbReference type="NCBIfam" id="TIGR03619">
    <property type="entry name" value="F420_Rv2161c"/>
    <property type="match status" value="1"/>
</dbReference>
<dbReference type="InterPro" id="IPR011251">
    <property type="entry name" value="Luciferase-like_dom"/>
</dbReference>
<dbReference type="AlphaFoldDB" id="A0A3E0VI48"/>
<proteinExistence type="predicted"/>
<dbReference type="InterPro" id="IPR019921">
    <property type="entry name" value="Lucif-like_OxRdtase_Rv2161c"/>
</dbReference>
<evidence type="ECO:0000313" key="7">
    <source>
        <dbReference type="Proteomes" id="UP000256486"/>
    </source>
</evidence>
<dbReference type="Pfam" id="PF00296">
    <property type="entry name" value="Bac_luciferase"/>
    <property type="match status" value="1"/>
</dbReference>
<dbReference type="InterPro" id="IPR036661">
    <property type="entry name" value="Luciferase-like_sf"/>
</dbReference>
<sequence length="278" mass="30774">MKIGLVTFPTDESIRPDVLAIEAEKRGFSSLFFTEHSNIPASRETPYPGGDELPPEYYRTYDPFVALSFAASATTELRIGTGMCVLVQRDPIHTAKSVVSLDHLSRGRFDFGIAAGWNVDEMRQHGTNPGTRTKLLRERVLAMKELWAKDLAEYHGQLVDIAPTTLRPAPLQRPHPPILLGGMGPTVLDRVLDYADAWCPNPGWPAMPDLPDRLQELRDRSRTSGRGHIPVYIFGVTGGAEQADVYREWGVDESVFLLPTLPQDETIAALDELASAVL</sequence>
<dbReference type="OrthoDB" id="9814695at2"/>
<dbReference type="SUPFAM" id="SSF51679">
    <property type="entry name" value="Bacterial luciferase-like"/>
    <property type="match status" value="1"/>
</dbReference>
<evidence type="ECO:0000256" key="3">
    <source>
        <dbReference type="ARBA" id="ARBA00023002"/>
    </source>
</evidence>
<feature type="domain" description="Luciferase-like" evidence="5">
    <location>
        <begin position="20"/>
        <end position="233"/>
    </location>
</feature>
<dbReference type="CDD" id="cd01097">
    <property type="entry name" value="Tetrahydromethanopterin_reductase"/>
    <property type="match status" value="1"/>
</dbReference>
<accession>A0A3E0VI48</accession>
<dbReference type="PANTHER" id="PTHR42847:SF4">
    <property type="entry name" value="ALKANESULFONATE MONOOXYGENASE-RELATED"/>
    <property type="match status" value="1"/>
</dbReference>
<dbReference type="GO" id="GO:0008726">
    <property type="term" value="F:alkanesulfonate monooxygenase activity"/>
    <property type="evidence" value="ECO:0007669"/>
    <property type="project" value="TreeGrafter"/>
</dbReference>
<gene>
    <name evidence="6" type="ORF">B7R54_04330</name>
</gene>
<dbReference type="Gene3D" id="3.20.20.30">
    <property type="entry name" value="Luciferase-like domain"/>
    <property type="match status" value="1"/>
</dbReference>
<dbReference type="GO" id="GO:0046306">
    <property type="term" value="P:alkanesulfonate catabolic process"/>
    <property type="evidence" value="ECO:0007669"/>
    <property type="project" value="TreeGrafter"/>
</dbReference>
<keyword evidence="3" id="KW-0560">Oxidoreductase</keyword>
<keyword evidence="7" id="KW-1185">Reference proteome</keyword>
<evidence type="ECO:0000313" key="6">
    <source>
        <dbReference type="EMBL" id="RFA08537.1"/>
    </source>
</evidence>
<evidence type="ECO:0000259" key="5">
    <source>
        <dbReference type="Pfam" id="PF00296"/>
    </source>
</evidence>
<reference evidence="6 7" key="1">
    <citation type="submission" date="2017-04" db="EMBL/GenBank/DDBJ databases">
        <title>Comparative genome analysis of Subtercola boreus.</title>
        <authorList>
            <person name="Cho Y.-J."/>
            <person name="Cho A."/>
            <person name="Kim O.-S."/>
            <person name="Lee J.-I."/>
        </authorList>
    </citation>
    <scope>NUCLEOTIDE SEQUENCE [LARGE SCALE GENOMIC DNA]</scope>
    <source>
        <strain evidence="6 7">K300</strain>
    </source>
</reference>
<keyword evidence="4" id="KW-0503">Monooxygenase</keyword>
<dbReference type="RefSeq" id="WP_116413943.1">
    <property type="nucleotide sequence ID" value="NZ_NBWZ01000001.1"/>
</dbReference>
<dbReference type="InterPro" id="IPR050172">
    <property type="entry name" value="SsuD_RutA_monooxygenase"/>
</dbReference>
<evidence type="ECO:0000256" key="1">
    <source>
        <dbReference type="ARBA" id="ARBA00022630"/>
    </source>
</evidence>
<organism evidence="6 7">
    <name type="scientific">Subtercola boreus</name>
    <dbReference type="NCBI Taxonomy" id="120213"/>
    <lineage>
        <taxon>Bacteria</taxon>
        <taxon>Bacillati</taxon>
        <taxon>Actinomycetota</taxon>
        <taxon>Actinomycetes</taxon>
        <taxon>Micrococcales</taxon>
        <taxon>Microbacteriaceae</taxon>
        <taxon>Subtercola</taxon>
    </lineage>
</organism>